<dbReference type="Pfam" id="PF02319">
    <property type="entry name" value="WHD_E2F_TDP"/>
    <property type="match status" value="1"/>
</dbReference>
<dbReference type="CDD" id="cd14458">
    <property type="entry name" value="DP_DD"/>
    <property type="match status" value="1"/>
</dbReference>
<keyword evidence="5 7" id="KW-0804">Transcription</keyword>
<dbReference type="Gene3D" id="1.10.10.10">
    <property type="entry name" value="Winged helix-like DNA-binding domain superfamily/Winged helix DNA-binding domain"/>
    <property type="match status" value="1"/>
</dbReference>
<keyword evidence="6 7" id="KW-0539">Nucleus</keyword>
<dbReference type="InterPro" id="IPR036388">
    <property type="entry name" value="WH-like_DNA-bd_sf"/>
</dbReference>
<dbReference type="InterPro" id="IPR036390">
    <property type="entry name" value="WH_DNA-bd_sf"/>
</dbReference>
<feature type="domain" description="Transcription factor DP C-terminal" evidence="9">
    <location>
        <begin position="109"/>
        <end position="239"/>
    </location>
</feature>
<evidence type="ECO:0000256" key="7">
    <source>
        <dbReference type="RuleBase" id="RU003796"/>
    </source>
</evidence>
<gene>
    <name evidence="11" type="primary">TFDP1_1</name>
    <name evidence="11" type="ORF">g.647</name>
</gene>
<dbReference type="GO" id="GO:0005634">
    <property type="term" value="C:nucleus"/>
    <property type="evidence" value="ECO:0007669"/>
    <property type="project" value="UniProtKB-SubCell"/>
</dbReference>
<dbReference type="InterPro" id="IPR014889">
    <property type="entry name" value="Transc_factor_DP_C"/>
</dbReference>
<dbReference type="GO" id="GO:0051726">
    <property type="term" value="P:regulation of cell cycle"/>
    <property type="evidence" value="ECO:0007669"/>
    <property type="project" value="InterPro"/>
</dbReference>
<evidence type="ECO:0000256" key="1">
    <source>
        <dbReference type="ARBA" id="ARBA00004123"/>
    </source>
</evidence>
<dbReference type="InterPro" id="IPR015648">
    <property type="entry name" value="Transcrpt_fac_DP"/>
</dbReference>
<dbReference type="PANTHER" id="PTHR12548">
    <property type="entry name" value="TRANSCRIPTION FACTOR DP"/>
    <property type="match status" value="1"/>
</dbReference>
<dbReference type="GO" id="GO:0005667">
    <property type="term" value="C:transcription regulator complex"/>
    <property type="evidence" value="ECO:0007669"/>
    <property type="project" value="InterPro"/>
</dbReference>
<dbReference type="InterPro" id="IPR003316">
    <property type="entry name" value="E2F_WHTH_DNA-bd_dom"/>
</dbReference>
<keyword evidence="8" id="KW-0175">Coiled coil</keyword>
<evidence type="ECO:0000313" key="11">
    <source>
        <dbReference type="EMBL" id="MDE51742.1"/>
    </source>
</evidence>
<evidence type="ECO:0000256" key="2">
    <source>
        <dbReference type="ARBA" id="ARBA00010940"/>
    </source>
</evidence>
<evidence type="ECO:0000256" key="5">
    <source>
        <dbReference type="ARBA" id="ARBA00023163"/>
    </source>
</evidence>
<accession>A0A6G1SP35</accession>
<evidence type="ECO:0000259" key="10">
    <source>
        <dbReference type="SMART" id="SM01372"/>
    </source>
</evidence>
<dbReference type="EMBL" id="GGYP01006971">
    <property type="protein sequence ID" value="MDE51742.1"/>
    <property type="molecule type" value="Transcribed_RNA"/>
</dbReference>
<proteinExistence type="inferred from homology"/>
<comment type="similarity">
    <text evidence="2 7">Belongs to the E2F/DP family.</text>
</comment>
<dbReference type="Pfam" id="PF08781">
    <property type="entry name" value="DP"/>
    <property type="match status" value="1"/>
</dbReference>
<dbReference type="Gene3D" id="1.20.140.80">
    <property type="entry name" value="Transcription factor DP"/>
    <property type="match status" value="1"/>
</dbReference>
<sequence>MKSSRKQDPKTGKGLKHFSMKVCEKVKSKGTTTYNEVADELVAEFSNDPTISRQSFEGSLSMGGDSEPFDQKNIRRRVYDALNVLMAINVISKEKKEIKWIGLPTNAAQECLNLEEDKRKLIEMIDEKRKQVRALLLQQIAYKKLVERNKASQQTLSPNAIIKLPFIIITTDMKTTIDCGISNDRSEYFFTLNNAFGLHDDVEVLKRIGLVGDHPQDLAEAKEILPKALHSEIDLWSLE</sequence>
<dbReference type="FunFam" id="1.10.10.10:FF:000047">
    <property type="entry name" value="Transcription factor"/>
    <property type="match status" value="1"/>
</dbReference>
<evidence type="ECO:0000256" key="4">
    <source>
        <dbReference type="ARBA" id="ARBA00023125"/>
    </source>
</evidence>
<feature type="coiled-coil region" evidence="8">
    <location>
        <begin position="111"/>
        <end position="138"/>
    </location>
</feature>
<evidence type="ECO:0000256" key="8">
    <source>
        <dbReference type="SAM" id="Coils"/>
    </source>
</evidence>
<comment type="subcellular location">
    <subcellularLocation>
        <location evidence="1 7">Nucleus</location>
    </subcellularLocation>
</comment>
<dbReference type="GO" id="GO:0000981">
    <property type="term" value="F:DNA-binding transcription factor activity, RNA polymerase II-specific"/>
    <property type="evidence" value="ECO:0007669"/>
    <property type="project" value="TreeGrafter"/>
</dbReference>
<feature type="domain" description="E2F/DP family winged-helix DNA-binding" evidence="10">
    <location>
        <begin position="10"/>
        <end position="102"/>
    </location>
</feature>
<dbReference type="SUPFAM" id="SSF46785">
    <property type="entry name" value="Winged helix' DNA-binding domain"/>
    <property type="match status" value="1"/>
</dbReference>
<dbReference type="SMART" id="SM01138">
    <property type="entry name" value="DP"/>
    <property type="match status" value="1"/>
</dbReference>
<dbReference type="GO" id="GO:0000977">
    <property type="term" value="F:RNA polymerase II transcription regulatory region sequence-specific DNA binding"/>
    <property type="evidence" value="ECO:0007669"/>
    <property type="project" value="TreeGrafter"/>
</dbReference>
<organism evidence="11">
    <name type="scientific">Aceria tosichella</name>
    <name type="common">wheat curl mite</name>
    <dbReference type="NCBI Taxonomy" id="561515"/>
    <lineage>
        <taxon>Eukaryota</taxon>
        <taxon>Metazoa</taxon>
        <taxon>Ecdysozoa</taxon>
        <taxon>Arthropoda</taxon>
        <taxon>Chelicerata</taxon>
        <taxon>Arachnida</taxon>
        <taxon>Acari</taxon>
        <taxon>Acariformes</taxon>
        <taxon>Trombidiformes</taxon>
        <taxon>Prostigmata</taxon>
        <taxon>Eupodina</taxon>
        <taxon>Eriophyoidea</taxon>
        <taxon>Eriophyidae</taxon>
        <taxon>Eriophyinae</taxon>
        <taxon>Aceriini</taxon>
        <taxon>Aceria</taxon>
    </lineage>
</organism>
<dbReference type="SMART" id="SM01372">
    <property type="entry name" value="E2F_TDP"/>
    <property type="match status" value="1"/>
</dbReference>
<protein>
    <submittedName>
        <fullName evidence="11">Transcription factor Dp-1</fullName>
    </submittedName>
</protein>
<dbReference type="AlphaFoldDB" id="A0A6G1SP35"/>
<dbReference type="InterPro" id="IPR037241">
    <property type="entry name" value="E2F-DP_heterodim"/>
</dbReference>
<name>A0A6G1SP35_9ACAR</name>
<dbReference type="SUPFAM" id="SSF144074">
    <property type="entry name" value="E2F-DP heterodimerization region"/>
    <property type="match status" value="1"/>
</dbReference>
<reference evidence="11" key="1">
    <citation type="submission" date="2018-10" db="EMBL/GenBank/DDBJ databases">
        <title>Transcriptome assembly of Aceria tosichella (Wheat curl mite) Type 2.</title>
        <authorList>
            <person name="Scully E.D."/>
            <person name="Geib S.M."/>
            <person name="Palmer N.A."/>
            <person name="Gupta A.K."/>
            <person name="Sarath G."/>
            <person name="Tatineni S."/>
        </authorList>
    </citation>
    <scope>NUCLEOTIDE SEQUENCE</scope>
    <source>
        <strain evidence="11">LincolnNE</strain>
    </source>
</reference>
<keyword evidence="3 7" id="KW-0805">Transcription regulation</keyword>
<keyword evidence="4 7" id="KW-0238">DNA-binding</keyword>
<evidence type="ECO:0000256" key="3">
    <source>
        <dbReference type="ARBA" id="ARBA00023015"/>
    </source>
</evidence>
<dbReference type="PANTHER" id="PTHR12548:SF9">
    <property type="entry name" value="TRANSCRIPTION FACTOR DP"/>
    <property type="match status" value="1"/>
</dbReference>
<evidence type="ECO:0000256" key="6">
    <source>
        <dbReference type="ARBA" id="ARBA00023242"/>
    </source>
</evidence>
<dbReference type="InterPro" id="IPR038168">
    <property type="entry name" value="TF_DP_C_sf"/>
</dbReference>
<evidence type="ECO:0000259" key="9">
    <source>
        <dbReference type="SMART" id="SM01138"/>
    </source>
</evidence>
<dbReference type="PIRSF" id="PIRSF009404">
    <property type="entry name" value="Transcription_factor_DP"/>
    <property type="match status" value="1"/>
</dbReference>